<dbReference type="AlphaFoldDB" id="A0A0B7MAM0"/>
<gene>
    <name evidence="1" type="ORF">SSCH_1120008</name>
</gene>
<reference evidence="2" key="1">
    <citation type="submission" date="2015-01" db="EMBL/GenBank/DDBJ databases">
        <authorList>
            <person name="Manzoor Shahid"/>
            <person name="Zubair Saima"/>
        </authorList>
    </citation>
    <scope>NUCLEOTIDE SEQUENCE [LARGE SCALE GENOMIC DNA]</scope>
    <source>
        <strain evidence="2">Sp3</strain>
    </source>
</reference>
<dbReference type="EMBL" id="CDRZ01000016">
    <property type="protein sequence ID" value="CEO87564.1"/>
    <property type="molecule type" value="Genomic_DNA"/>
</dbReference>
<accession>A0A0B7MAM0</accession>
<evidence type="ECO:0000313" key="2">
    <source>
        <dbReference type="Proteomes" id="UP000046155"/>
    </source>
</evidence>
<sequence length="33" mass="3473">MEIATSLGVEPKVVGEACNELNIKLYGCALGCF</sequence>
<dbReference type="Proteomes" id="UP000046155">
    <property type="component" value="Unassembled WGS sequence"/>
</dbReference>
<name>A0A0B7MAM0_9FIRM</name>
<protein>
    <submittedName>
        <fullName evidence="1">Uncharacterized protein</fullName>
    </submittedName>
</protein>
<organism evidence="1 2">
    <name type="scientific">Syntrophaceticus schinkii</name>
    <dbReference type="NCBI Taxonomy" id="499207"/>
    <lineage>
        <taxon>Bacteria</taxon>
        <taxon>Bacillati</taxon>
        <taxon>Bacillota</taxon>
        <taxon>Clostridia</taxon>
        <taxon>Thermoanaerobacterales</taxon>
        <taxon>Thermoanaerobacterales Family III. Incertae Sedis</taxon>
        <taxon>Syntrophaceticus</taxon>
    </lineage>
</organism>
<keyword evidence="2" id="KW-1185">Reference proteome</keyword>
<proteinExistence type="predicted"/>
<evidence type="ECO:0000313" key="1">
    <source>
        <dbReference type="EMBL" id="CEO87564.1"/>
    </source>
</evidence>